<proteinExistence type="predicted"/>
<evidence type="ECO:0000259" key="2">
    <source>
        <dbReference type="PROSITE" id="PS51186"/>
    </source>
</evidence>
<accession>A0A7S4RMQ4</accession>
<feature type="domain" description="N-acetyltransferase" evidence="2">
    <location>
        <begin position="381"/>
        <end position="554"/>
    </location>
</feature>
<dbReference type="InterPro" id="IPR016181">
    <property type="entry name" value="Acyl_CoA_acyltransferase"/>
</dbReference>
<dbReference type="AlphaFoldDB" id="A0A7S4RMQ4"/>
<dbReference type="PROSITE" id="PS51186">
    <property type="entry name" value="GNAT"/>
    <property type="match status" value="1"/>
</dbReference>
<reference evidence="3" key="1">
    <citation type="submission" date="2021-01" db="EMBL/GenBank/DDBJ databases">
        <authorList>
            <person name="Corre E."/>
            <person name="Pelletier E."/>
            <person name="Niang G."/>
            <person name="Scheremetjew M."/>
            <person name="Finn R."/>
            <person name="Kale V."/>
            <person name="Holt S."/>
            <person name="Cochrane G."/>
            <person name="Meng A."/>
            <person name="Brown T."/>
            <person name="Cohen L."/>
        </authorList>
    </citation>
    <scope>NUCLEOTIDE SEQUENCE</scope>
    <source>
        <strain evidence="3">GSO104</strain>
    </source>
</reference>
<feature type="region of interest" description="Disordered" evidence="1">
    <location>
        <begin position="345"/>
        <end position="372"/>
    </location>
</feature>
<organism evidence="3">
    <name type="scientific">Ditylum brightwellii</name>
    <dbReference type="NCBI Taxonomy" id="49249"/>
    <lineage>
        <taxon>Eukaryota</taxon>
        <taxon>Sar</taxon>
        <taxon>Stramenopiles</taxon>
        <taxon>Ochrophyta</taxon>
        <taxon>Bacillariophyta</taxon>
        <taxon>Mediophyceae</taxon>
        <taxon>Lithodesmiophycidae</taxon>
        <taxon>Lithodesmiales</taxon>
        <taxon>Lithodesmiaceae</taxon>
        <taxon>Ditylum</taxon>
    </lineage>
</organism>
<dbReference type="SUPFAM" id="SSF55729">
    <property type="entry name" value="Acyl-CoA N-acyltransferases (Nat)"/>
    <property type="match status" value="1"/>
</dbReference>
<sequence length="581" mass="64677">MSNPAHYSPASLKSLAPMSLHRISRRAPPQNNRVGHRQVPHAMGGRCIFASSEHVAAIEVAIFHPSIGEIPYTLVYLSVPMDEVLQTFLDDTGLHYREDYGLAYNGKIIGRKETPRSLGLDPHAQWPAAIFEVVEFGSAKALAQLQTMNRIGAALQIDRGGFETQNPSMHLTDVDALSRVFSFLDLDDLIAVTRTCVLWHNDSQRLSLLLQLKCGAPPDVEYPAYLKLVADFSARLDLGACRARANEIQQWSVIGASKELSAGRRSMSFRSRWNRPFTFVKAAGCMMVRSVQANCNADELQKMTLALRGSQVNFMVPPSSEAQDLINDKRKQLLHLIEEASLIHDDGRKMHNSPSGSGVADSGATATGTRSVASGNGCGHRVIKIADAPLRKMSIELFRSYFSPSMHYIFPLIAYQQELNGLDFRSTQLWGVMLGDTDGEPPIGAVAWRKREPLIPMQNEESDVSSSTMRSPSSNTMKTLEVLFIAVWENYRHTECGGALVEALENEARKSGCKYMYVEIGREQPLARKFWGGLGFMPVTQVGIDKEQMIFFQNSCLRFADTEQFVKVLTNKRKYMEHSGN</sequence>
<dbReference type="InterPro" id="IPR000182">
    <property type="entry name" value="GNAT_dom"/>
</dbReference>
<protein>
    <recommendedName>
        <fullName evidence="2">N-acetyltransferase domain-containing protein</fullName>
    </recommendedName>
</protein>
<dbReference type="CDD" id="cd04301">
    <property type="entry name" value="NAT_SF"/>
    <property type="match status" value="1"/>
</dbReference>
<dbReference type="Pfam" id="PF00583">
    <property type="entry name" value="Acetyltransf_1"/>
    <property type="match status" value="1"/>
</dbReference>
<name>A0A7S4RMQ4_9STRA</name>
<gene>
    <name evidence="3" type="ORF">DBRI00130_LOCUS21202</name>
</gene>
<dbReference type="CDD" id="cd09917">
    <property type="entry name" value="F-box_SF"/>
    <property type="match status" value="1"/>
</dbReference>
<evidence type="ECO:0000256" key="1">
    <source>
        <dbReference type="SAM" id="MobiDB-lite"/>
    </source>
</evidence>
<dbReference type="GO" id="GO:0016747">
    <property type="term" value="F:acyltransferase activity, transferring groups other than amino-acyl groups"/>
    <property type="evidence" value="ECO:0007669"/>
    <property type="project" value="InterPro"/>
</dbReference>
<dbReference type="EMBL" id="HBNS01026934">
    <property type="protein sequence ID" value="CAE4619214.1"/>
    <property type="molecule type" value="Transcribed_RNA"/>
</dbReference>
<dbReference type="Gene3D" id="3.40.630.30">
    <property type="match status" value="1"/>
</dbReference>
<evidence type="ECO:0000313" key="3">
    <source>
        <dbReference type="EMBL" id="CAE4619214.1"/>
    </source>
</evidence>